<dbReference type="InterPro" id="IPR051212">
    <property type="entry name" value="Type-I_RE_S_subunit"/>
</dbReference>
<dbReference type="Proteomes" id="UP000829069">
    <property type="component" value="Plasmid p1"/>
</dbReference>
<evidence type="ECO:0000256" key="1">
    <source>
        <dbReference type="ARBA" id="ARBA00022747"/>
    </source>
</evidence>
<protein>
    <recommendedName>
        <fullName evidence="5">Type I restriction modification DNA specificity domain-containing protein</fullName>
    </recommendedName>
</protein>
<evidence type="ECO:0000313" key="4">
    <source>
        <dbReference type="Proteomes" id="UP000829069"/>
    </source>
</evidence>
<keyword evidence="4" id="KW-1185">Reference proteome</keyword>
<organism evidence="3 4">
    <name type="scientific">Arthrobacter sulfonylureivorans</name>
    <dbReference type="NCBI Taxonomy" id="2486855"/>
    <lineage>
        <taxon>Bacteria</taxon>
        <taxon>Bacillati</taxon>
        <taxon>Actinomycetota</taxon>
        <taxon>Actinomycetes</taxon>
        <taxon>Micrococcales</taxon>
        <taxon>Micrococcaceae</taxon>
        <taxon>Arthrobacter</taxon>
    </lineage>
</organism>
<proteinExistence type="predicted"/>
<dbReference type="EMBL" id="CP093327">
    <property type="protein sequence ID" value="UNK47805.1"/>
    <property type="molecule type" value="Genomic_DNA"/>
</dbReference>
<evidence type="ECO:0008006" key="5">
    <source>
        <dbReference type="Google" id="ProtNLM"/>
    </source>
</evidence>
<keyword evidence="3" id="KW-0614">Plasmid</keyword>
<gene>
    <name evidence="3" type="ORF">MNQ99_18960</name>
</gene>
<dbReference type="PANTHER" id="PTHR43140:SF1">
    <property type="entry name" value="TYPE I RESTRICTION ENZYME ECOKI SPECIFICITY SUBUNIT"/>
    <property type="match status" value="1"/>
</dbReference>
<dbReference type="RefSeq" id="WP_241915504.1">
    <property type="nucleotide sequence ID" value="NZ_CP093327.1"/>
</dbReference>
<accession>A0ABY3WBV7</accession>
<keyword evidence="2" id="KW-0238">DNA-binding</keyword>
<evidence type="ECO:0000256" key="2">
    <source>
        <dbReference type="ARBA" id="ARBA00023125"/>
    </source>
</evidence>
<sequence length="373" mass="40855">MARIGSVVVERSEKVSASSFPALSVGKRGVTPQLEGVAKTQTDGDRKLVRTGDLVINSRSDRRGASGMARQDGSVSLVYSVMTPKPGVLLAEYGHHLLRSTAFQEEFFRWGTGIVDDLWSTNFTRMSRIRIPLPPEAIQRSIADHLDQIDAMIGKLDDLTEQLGAHHRTNLVTLGRQLVAPGKRTRVGLLLMKQSRGTRPGDGVVTAFRDGQVTLRSRRREEGFTMSISETGYQGVEPGDFVFHGLDGFSGAVGVSEDRGKVSPVYHVCSATPLASERFMAWALRALAANGFLEAYASSVRQRSVDFRNWTTFAGLPITYIPLDEQQRIADHLDEVSGRLNGMLANVAKLKDLLIERSSAYITDVLAGRKVVA</sequence>
<reference evidence="3 4" key="1">
    <citation type="submission" date="2022-03" db="EMBL/GenBank/DDBJ databases">
        <title>Isotopic signatures of nitrous oxide derived from detoxification processes.</title>
        <authorList>
            <person name="Behrendt U."/>
            <person name="Buchen C."/>
            <person name="Well R."/>
            <person name="Ulrich A."/>
            <person name="Rohe L."/>
            <person name="Kolb S."/>
            <person name="Schloter M."/>
            <person name="Horn M.A."/>
            <person name="Augustin J."/>
        </authorList>
    </citation>
    <scope>NUCLEOTIDE SEQUENCE [LARGE SCALE GENOMIC DNA]</scope>
    <source>
        <strain evidence="3 4">S4-C24</strain>
        <plasmid evidence="3 4">p1</plasmid>
    </source>
</reference>
<dbReference type="PANTHER" id="PTHR43140">
    <property type="entry name" value="TYPE-1 RESTRICTION ENZYME ECOKI SPECIFICITY PROTEIN"/>
    <property type="match status" value="1"/>
</dbReference>
<name>A0ABY3WBV7_9MICC</name>
<dbReference type="SUPFAM" id="SSF116734">
    <property type="entry name" value="DNA methylase specificity domain"/>
    <property type="match status" value="2"/>
</dbReference>
<dbReference type="CDD" id="cd16961">
    <property type="entry name" value="RMtype1_S_TRD-CR_like"/>
    <property type="match status" value="1"/>
</dbReference>
<evidence type="ECO:0000313" key="3">
    <source>
        <dbReference type="EMBL" id="UNK47805.1"/>
    </source>
</evidence>
<dbReference type="InterPro" id="IPR044946">
    <property type="entry name" value="Restrct_endonuc_typeI_TRD_sf"/>
</dbReference>
<dbReference type="Gene3D" id="3.90.220.20">
    <property type="entry name" value="DNA methylase specificity domains"/>
    <property type="match status" value="2"/>
</dbReference>
<geneLocation type="plasmid" evidence="3 4">
    <name>p1</name>
</geneLocation>
<keyword evidence="1" id="KW-0680">Restriction system</keyword>